<dbReference type="GO" id="GO:0045333">
    <property type="term" value="P:cellular respiration"/>
    <property type="evidence" value="ECO:0007669"/>
    <property type="project" value="UniProtKB-ARBA"/>
</dbReference>
<proteinExistence type="inferred from homology"/>
<dbReference type="GO" id="GO:0046872">
    <property type="term" value="F:metal ion binding"/>
    <property type="evidence" value="ECO:0007669"/>
    <property type="project" value="UniProtKB-KW"/>
</dbReference>
<keyword evidence="14" id="KW-0408">Iron</keyword>
<dbReference type="InterPro" id="IPR009010">
    <property type="entry name" value="Asp_de-COase-like_dom_sf"/>
</dbReference>
<dbReference type="GO" id="GO:0016020">
    <property type="term" value="C:membrane"/>
    <property type="evidence" value="ECO:0007669"/>
    <property type="project" value="TreeGrafter"/>
</dbReference>
<evidence type="ECO:0000256" key="7">
    <source>
        <dbReference type="ARBA" id="ARBA00022630"/>
    </source>
</evidence>
<sequence>MAADKRIKVETTCCYCGTGCGIVAWQDRKGSVAIEGDKDHPVNKGMLCSKGMNLHYTVNDRTDRLLYPQMRYNKNLPLQRVSWDDALDRTAAVFKTFIEKYGPDSVAFYISGQCLTEEYYVVNKLIKGFIGSNNIDTNSRLCMSSAVMGYKMALGEDSVPVCYDDIELADCFFVTGANPAWCHPIIWRRVEAHKAENPHVKIIVVDPRKTDSCSIADLHLQINPGTDVTLNHAIGRVLIENEDIDYQFINDHTEGFENYRSTVFSKTLEEAAQICGIDSRDIILAARYIGAAKGFLSMWTMGLNQSVVGVNKNLSLINLNLITGHIGKAGSGPFSLTGQPNAMGGREVGGLSNLLPAHRNLNDPQHRKYVQEFWGGTVISEKPGLTATEMFEALDKGTLKAIWIMCTNPLVSLPDVRFVEKALKKAKFVVVQEISSKPQTLAYADVILPAAAWLEKEGTMTNSERRISHLTKLIDPPGEAMPDREIICRFAQKMGYPGFDYETDAEVYQEHTKLTAETSIDISGLTYGLIKGLKTVQWPYPKDKMIPDSKRLFTDKQFYTSSKKAIIHSVDDQLTSELPTTDFPLILTTGRTRDQWHTMSKTGKVNKLNQHLPKALVEIHPEDAVALGVEDGNIVSITSRRGNVQMKASLTTAIKSGVVFLPMHWGKLLNSDLNRANNLTNNLLDPLSKEPDFKFCAVNVQKFTKPKQHVVVIGAGAGAFGFVKAYRELNRTDDITIFSAEKFPFYNRVMLPDYISGAQNWEQLIKMHEHEEPDYSINFKKGISAKHIDRKNKCITDSDGLVTTFDVLILATGSRAATPKNLPTLEGIFTMRSRTDADNFKNYLPTGGQVVIVGGGLLGLELAASLTEINHKATIIQRSSRFLDRQLDALGSQLLHEEMIDQGCEVYYNDEVQLINGQSKVTSIRLKSGRTINCDAIVFAIGTVPNIELAKECGLEFKRGVIVDERMQTSDPSIFAIGEIAEFNGMLYGITAAAEQQAEVVANYLNGDVSSFYQGTLLMNIIKVHGFDLCSMGITEAPDSVDYEEIIFKDLSKRFYKKCIIHEDRLVGAILIGDKNEFVEYKELIANKIELSEKRLGLLRSGKKAEPVIGKLVCSCNSVGAGNIQQQIRQGCLSLKEICSATGAGTGCGSCKPEVQRLLEIELEQLAVEV</sequence>
<organism evidence="21 22">
    <name type="scientific">Solitalea canadensis (strain ATCC 29591 / DSM 3403 / JCM 21819 / LMG 8368 / NBRC 15130 / NCIMB 12057 / USAM 9D)</name>
    <name type="common">Flexibacter canadensis</name>
    <dbReference type="NCBI Taxonomy" id="929556"/>
    <lineage>
        <taxon>Bacteria</taxon>
        <taxon>Pseudomonadati</taxon>
        <taxon>Bacteroidota</taxon>
        <taxon>Sphingobacteriia</taxon>
        <taxon>Sphingobacteriales</taxon>
        <taxon>Sphingobacteriaceae</taxon>
        <taxon>Solitalea</taxon>
    </lineage>
</organism>
<dbReference type="InterPro" id="IPR027467">
    <property type="entry name" value="MopterinOxRdtase_cofactor_BS"/>
</dbReference>
<dbReference type="EMBL" id="CP003349">
    <property type="protein sequence ID" value="AFD07042.1"/>
    <property type="molecule type" value="Genomic_DNA"/>
</dbReference>
<evidence type="ECO:0000256" key="11">
    <source>
        <dbReference type="ARBA" id="ARBA00022827"/>
    </source>
</evidence>
<dbReference type="KEGG" id="scn:Solca_1987"/>
<dbReference type="PROSITE" id="PS00551">
    <property type="entry name" value="MOLYBDOPTERIN_PROK_1"/>
    <property type="match status" value="1"/>
</dbReference>
<keyword evidence="12" id="KW-0249">Electron transport</keyword>
<dbReference type="InterPro" id="IPR041575">
    <property type="entry name" value="Rubredoxin_C"/>
</dbReference>
<dbReference type="Gene3D" id="2.40.40.20">
    <property type="match status" value="1"/>
</dbReference>
<dbReference type="HOGENOM" id="CLU_000422_13_2_10"/>
<dbReference type="AlphaFoldDB" id="H8KW21"/>
<dbReference type="Pfam" id="PF07992">
    <property type="entry name" value="Pyr_redox_2"/>
    <property type="match status" value="1"/>
</dbReference>
<name>H8KW21_SOLCM</name>
<protein>
    <recommendedName>
        <fullName evidence="19">nitrate reductase (cytochrome)</fullName>
        <ecNumber evidence="19">1.9.6.1</ecNumber>
    </recommendedName>
</protein>
<dbReference type="PROSITE" id="PS51669">
    <property type="entry name" value="4FE4S_MOW_BIS_MGD"/>
    <property type="match status" value="1"/>
</dbReference>
<keyword evidence="9" id="KW-0732">Signal</keyword>
<dbReference type="InterPro" id="IPR006963">
    <property type="entry name" value="Mopterin_OxRdtase_4Fe-4S_dom"/>
</dbReference>
<reference evidence="21" key="1">
    <citation type="submission" date="2012-02" db="EMBL/GenBank/DDBJ databases">
        <title>The complete genome of Solitalea canadensis DSM 3403.</title>
        <authorList>
            <consortium name="US DOE Joint Genome Institute (JGI-PGF)"/>
            <person name="Lucas S."/>
            <person name="Copeland A."/>
            <person name="Lapidus A."/>
            <person name="Glavina del Rio T."/>
            <person name="Dalin E."/>
            <person name="Tice H."/>
            <person name="Bruce D."/>
            <person name="Goodwin L."/>
            <person name="Pitluck S."/>
            <person name="Peters L."/>
            <person name="Ovchinnikova G."/>
            <person name="Lu M."/>
            <person name="Kyrpides N."/>
            <person name="Mavromatis K."/>
            <person name="Ivanova N."/>
            <person name="Brettin T."/>
            <person name="Detter J.C."/>
            <person name="Han C."/>
            <person name="Larimer F."/>
            <person name="Land M."/>
            <person name="Hauser L."/>
            <person name="Markowitz V."/>
            <person name="Cheng J.-F."/>
            <person name="Hugenholtz P."/>
            <person name="Woyke T."/>
            <person name="Wu D."/>
            <person name="Spring S."/>
            <person name="Schroeder M."/>
            <person name="Kopitz M."/>
            <person name="Brambilla E."/>
            <person name="Klenk H.-P."/>
            <person name="Eisen J.A."/>
        </authorList>
    </citation>
    <scope>NUCLEOTIDE SEQUENCE</scope>
    <source>
        <strain evidence="21">DSM 3403</strain>
    </source>
</reference>
<dbReference type="Gene3D" id="3.40.50.740">
    <property type="match status" value="1"/>
</dbReference>
<dbReference type="eggNOG" id="COG1251">
    <property type="taxonomic scope" value="Bacteria"/>
</dbReference>
<evidence type="ECO:0000256" key="10">
    <source>
        <dbReference type="ARBA" id="ARBA00022764"/>
    </source>
</evidence>
<evidence type="ECO:0000256" key="19">
    <source>
        <dbReference type="ARBA" id="ARBA00067026"/>
    </source>
</evidence>
<dbReference type="PRINTS" id="PR00368">
    <property type="entry name" value="FADPNR"/>
</dbReference>
<dbReference type="FunFam" id="2.40.40.20:FF:000005">
    <property type="entry name" value="Periplasmic nitrate reductase"/>
    <property type="match status" value="1"/>
</dbReference>
<evidence type="ECO:0000256" key="12">
    <source>
        <dbReference type="ARBA" id="ARBA00022982"/>
    </source>
</evidence>
<evidence type="ECO:0000256" key="16">
    <source>
        <dbReference type="ARBA" id="ARBA00023063"/>
    </source>
</evidence>
<keyword evidence="13" id="KW-0560">Oxidoreductase</keyword>
<evidence type="ECO:0000256" key="1">
    <source>
        <dbReference type="ARBA" id="ARBA00001942"/>
    </source>
</evidence>
<dbReference type="Gene3D" id="3.40.228.10">
    <property type="entry name" value="Dimethylsulfoxide Reductase, domain 2"/>
    <property type="match status" value="1"/>
</dbReference>
<keyword evidence="11" id="KW-0274">FAD</keyword>
<comment type="function">
    <text evidence="18">Catalytic subunit of the periplasmic nitrate reductase complex NapAB. Receives electrons from NapB and catalyzes the reduction of nitrate to nitrite.</text>
</comment>
<evidence type="ECO:0000256" key="13">
    <source>
        <dbReference type="ARBA" id="ARBA00023002"/>
    </source>
</evidence>
<dbReference type="Gene3D" id="3.30.390.30">
    <property type="match status" value="1"/>
</dbReference>
<keyword evidence="6" id="KW-0500">Molybdenum</keyword>
<dbReference type="SUPFAM" id="SSF53706">
    <property type="entry name" value="Formate dehydrogenase/DMSO reductase, domains 1-3"/>
    <property type="match status" value="1"/>
</dbReference>
<evidence type="ECO:0000256" key="5">
    <source>
        <dbReference type="ARBA" id="ARBA00022485"/>
    </source>
</evidence>
<dbReference type="InterPro" id="IPR006657">
    <property type="entry name" value="MoPterin_dinucl-bd_dom"/>
</dbReference>
<evidence type="ECO:0000256" key="17">
    <source>
        <dbReference type="ARBA" id="ARBA00052176"/>
    </source>
</evidence>
<dbReference type="InterPro" id="IPR016156">
    <property type="entry name" value="FAD/NAD-linked_Rdtase_dimer_sf"/>
</dbReference>
<comment type="cofactor">
    <cofactor evidence="2">
        <name>[4Fe-4S] cluster</name>
        <dbReference type="ChEBI" id="CHEBI:49883"/>
    </cofactor>
</comment>
<dbReference type="SUPFAM" id="SSF51905">
    <property type="entry name" value="FAD/NAD(P)-binding domain"/>
    <property type="match status" value="1"/>
</dbReference>
<dbReference type="SMART" id="SM00926">
    <property type="entry name" value="Molybdop_Fe4S4"/>
    <property type="match status" value="1"/>
</dbReference>
<comment type="cofactor">
    <cofactor evidence="1">
        <name>Mo-bis(molybdopterin guanine dinucleotide)</name>
        <dbReference type="ChEBI" id="CHEBI:60539"/>
    </cofactor>
</comment>
<dbReference type="PANTHER" id="PTHR43105">
    <property type="entry name" value="RESPIRATORY NITRATE REDUCTASE"/>
    <property type="match status" value="1"/>
</dbReference>
<dbReference type="InterPro" id="IPR041854">
    <property type="entry name" value="BFD-like_2Fe2S-bd_dom_sf"/>
</dbReference>
<comment type="similarity">
    <text evidence="4">Belongs to the prokaryotic molybdopterin-containing oxidoreductase family. NasA/NapA/NarB subfamily.</text>
</comment>
<keyword evidence="16" id="KW-0534">Nitrate assimilation</keyword>
<evidence type="ECO:0000256" key="18">
    <source>
        <dbReference type="ARBA" id="ARBA00055000"/>
    </source>
</evidence>
<dbReference type="OrthoDB" id="9792592at2"/>
<accession>H8KW21</accession>
<keyword evidence="15" id="KW-0411">Iron-sulfur</keyword>
<comment type="cofactor">
    <cofactor evidence="3">
        <name>FAD</name>
        <dbReference type="ChEBI" id="CHEBI:57692"/>
    </cofactor>
</comment>
<dbReference type="Pfam" id="PF18267">
    <property type="entry name" value="Rubredoxin_C"/>
    <property type="match status" value="1"/>
</dbReference>
<dbReference type="SUPFAM" id="SSF50692">
    <property type="entry name" value="ADC-like"/>
    <property type="match status" value="1"/>
</dbReference>
<dbReference type="Pfam" id="PF04879">
    <property type="entry name" value="Molybdop_Fe4S4"/>
    <property type="match status" value="1"/>
</dbReference>
<dbReference type="Gene3D" id="2.20.25.90">
    <property type="entry name" value="ADC-like domains"/>
    <property type="match status" value="1"/>
</dbReference>
<evidence type="ECO:0000313" key="22">
    <source>
        <dbReference type="Proteomes" id="UP000007590"/>
    </source>
</evidence>
<keyword evidence="10" id="KW-0574">Periplasm</keyword>
<dbReference type="Proteomes" id="UP000007590">
    <property type="component" value="Chromosome"/>
</dbReference>
<evidence type="ECO:0000256" key="6">
    <source>
        <dbReference type="ARBA" id="ARBA00022505"/>
    </source>
</evidence>
<keyword evidence="7" id="KW-0285">Flavoprotein</keyword>
<evidence type="ECO:0000256" key="3">
    <source>
        <dbReference type="ARBA" id="ARBA00001974"/>
    </source>
</evidence>
<keyword evidence="8" id="KW-0479">Metal-binding</keyword>
<evidence type="ECO:0000256" key="15">
    <source>
        <dbReference type="ARBA" id="ARBA00023014"/>
    </source>
</evidence>
<dbReference type="Gene3D" id="3.50.50.60">
    <property type="entry name" value="FAD/NAD(P)-binding domain"/>
    <property type="match status" value="2"/>
</dbReference>
<dbReference type="InterPro" id="IPR036188">
    <property type="entry name" value="FAD/NAD-bd_sf"/>
</dbReference>
<dbReference type="InterPro" id="IPR041957">
    <property type="entry name" value="CT_Nitrate-R-NapA-like"/>
</dbReference>
<dbReference type="STRING" id="929556.Solca_1987"/>
<dbReference type="InterPro" id="IPR006656">
    <property type="entry name" value="Mopterin_OxRdtase"/>
</dbReference>
<dbReference type="InterPro" id="IPR007419">
    <property type="entry name" value="BFD-like_2Fe2S-bd_dom"/>
</dbReference>
<evidence type="ECO:0000256" key="9">
    <source>
        <dbReference type="ARBA" id="ARBA00022729"/>
    </source>
</evidence>
<gene>
    <name evidence="21" type="ordered locus">Solca_1987</name>
</gene>
<dbReference type="PANTHER" id="PTHR43105:SF9">
    <property type="entry name" value="NADPH-FE(3+) OXIDOREDUCTASE SUBUNIT ALPHA"/>
    <property type="match status" value="1"/>
</dbReference>
<dbReference type="Gene3D" id="1.10.10.1100">
    <property type="entry name" value="BFD-like [2Fe-2S]-binding domain"/>
    <property type="match status" value="1"/>
</dbReference>
<evidence type="ECO:0000256" key="8">
    <source>
        <dbReference type="ARBA" id="ARBA00022723"/>
    </source>
</evidence>
<evidence type="ECO:0000256" key="14">
    <source>
        <dbReference type="ARBA" id="ARBA00023004"/>
    </source>
</evidence>
<evidence type="ECO:0000259" key="20">
    <source>
        <dbReference type="PROSITE" id="PS51669"/>
    </source>
</evidence>
<dbReference type="CDD" id="cd02754">
    <property type="entry name" value="MopB_Nitrate-R-NapA-like"/>
    <property type="match status" value="1"/>
</dbReference>
<dbReference type="GO" id="GO:0051539">
    <property type="term" value="F:4 iron, 4 sulfur cluster binding"/>
    <property type="evidence" value="ECO:0007669"/>
    <property type="project" value="UniProtKB-KW"/>
</dbReference>
<dbReference type="GO" id="GO:0042128">
    <property type="term" value="P:nitrate assimilation"/>
    <property type="evidence" value="ECO:0007669"/>
    <property type="project" value="UniProtKB-KW"/>
</dbReference>
<keyword evidence="5" id="KW-0004">4Fe-4S</keyword>
<keyword evidence="12" id="KW-0813">Transport</keyword>
<dbReference type="PRINTS" id="PR00411">
    <property type="entry name" value="PNDRDTASEI"/>
</dbReference>
<dbReference type="Pfam" id="PF04324">
    <property type="entry name" value="Fer2_BFD"/>
    <property type="match status" value="1"/>
</dbReference>
<evidence type="ECO:0000313" key="21">
    <source>
        <dbReference type="EMBL" id="AFD07042.1"/>
    </source>
</evidence>
<dbReference type="Pfam" id="PF01568">
    <property type="entry name" value="Molydop_binding"/>
    <property type="match status" value="1"/>
</dbReference>
<dbReference type="CDD" id="cd02791">
    <property type="entry name" value="MopB_CT_Nitrate-R-NapA-like"/>
    <property type="match status" value="1"/>
</dbReference>
<evidence type="ECO:0000256" key="4">
    <source>
        <dbReference type="ARBA" id="ARBA00008747"/>
    </source>
</evidence>
<dbReference type="Pfam" id="PF00384">
    <property type="entry name" value="Molybdopterin"/>
    <property type="match status" value="1"/>
</dbReference>
<evidence type="ECO:0000256" key="2">
    <source>
        <dbReference type="ARBA" id="ARBA00001966"/>
    </source>
</evidence>
<dbReference type="RefSeq" id="WP_014680269.1">
    <property type="nucleotide sequence ID" value="NC_017770.1"/>
</dbReference>
<dbReference type="eggNOG" id="COG0243">
    <property type="taxonomic scope" value="Bacteria"/>
</dbReference>
<keyword evidence="22" id="KW-1185">Reference proteome</keyword>
<dbReference type="GO" id="GO:0050140">
    <property type="term" value="F:nitrate reductase (cytochrome) activity"/>
    <property type="evidence" value="ECO:0007669"/>
    <property type="project" value="UniProtKB-EC"/>
</dbReference>
<dbReference type="InterPro" id="IPR050123">
    <property type="entry name" value="Prok_molybdopt-oxidoreductase"/>
</dbReference>
<feature type="domain" description="4Fe-4S Mo/W bis-MGD-type" evidence="20">
    <location>
        <begin position="6"/>
        <end position="62"/>
    </location>
</feature>
<dbReference type="EC" id="1.9.6.1" evidence="19"/>
<comment type="catalytic activity">
    <reaction evidence="17">
        <text>2 Fe(II)-[cytochrome] + nitrate + 2 H(+) = 2 Fe(III)-[cytochrome] + nitrite + H2O</text>
        <dbReference type="Rhea" id="RHEA:12909"/>
        <dbReference type="Rhea" id="RHEA-COMP:11777"/>
        <dbReference type="Rhea" id="RHEA-COMP:11778"/>
        <dbReference type="ChEBI" id="CHEBI:15377"/>
        <dbReference type="ChEBI" id="CHEBI:15378"/>
        <dbReference type="ChEBI" id="CHEBI:16301"/>
        <dbReference type="ChEBI" id="CHEBI:17632"/>
        <dbReference type="ChEBI" id="CHEBI:29033"/>
        <dbReference type="ChEBI" id="CHEBI:29034"/>
        <dbReference type="EC" id="1.9.6.1"/>
    </reaction>
</comment>
<dbReference type="GO" id="GO:0043546">
    <property type="term" value="F:molybdopterin cofactor binding"/>
    <property type="evidence" value="ECO:0007669"/>
    <property type="project" value="InterPro"/>
</dbReference>
<dbReference type="InterPro" id="IPR023753">
    <property type="entry name" value="FAD/NAD-binding_dom"/>
</dbReference>